<evidence type="ECO:0000256" key="1">
    <source>
        <dbReference type="SAM" id="Phobius"/>
    </source>
</evidence>
<reference evidence="2" key="1">
    <citation type="journal article" date="2018" name="Emerg. Infect. Dis.">
        <title>Ocular Vaccinia Infection in Dairy Worker, Brazil.</title>
        <authorList>
            <person name="Teixeira Lima M."/>
            <person name="Pereira Oliveira G."/>
            <person name="Bretas de Oliveira D."/>
            <person name="Mesquita Vaz S."/>
            <person name="de Souza Trindade G."/>
            <person name="Santos Abrahao J."/>
            <person name="Geessien Kroon E."/>
        </authorList>
    </citation>
    <scope>NUCLEOTIDE SEQUENCE [LARGE SCALE GENOMIC DNA]</scope>
    <source>
        <strain evidence="2">CEyV1</strain>
    </source>
</reference>
<dbReference type="Proteomes" id="UP000270450">
    <property type="component" value="Segment"/>
</dbReference>
<keyword evidence="1" id="KW-0472">Membrane</keyword>
<keyword evidence="1" id="KW-0812">Transmembrane</keyword>
<keyword evidence="1" id="KW-1133">Transmembrane helix</keyword>
<protein>
    <submittedName>
        <fullName evidence="2">Uncharacterized protein</fullName>
    </submittedName>
</protein>
<proteinExistence type="predicted"/>
<dbReference type="EMBL" id="MG012795">
    <property type="protein sequence ID" value="AUL80134.1"/>
    <property type="molecule type" value="Genomic_DNA"/>
</dbReference>
<name>A0A2I6J106_VACCV</name>
<sequence length="56" mass="6089">MYRTSTPAICNLSTSFNGLLDLLTATLTLTPLLVNCTISFNIIVPKFVPTSSDKLQ</sequence>
<feature type="transmembrane region" description="Helical" evidence="1">
    <location>
        <begin position="22"/>
        <end position="44"/>
    </location>
</feature>
<evidence type="ECO:0000313" key="2">
    <source>
        <dbReference type="EMBL" id="AUL80134.1"/>
    </source>
</evidence>
<accession>A0A2I6J106</accession>
<organism evidence="2">
    <name type="scientific">Vaccinia virus</name>
    <name type="common">VACV</name>
    <name type="synonym">Orthopoxvirus vaccinia</name>
    <dbReference type="NCBI Taxonomy" id="10245"/>
    <lineage>
        <taxon>Viruses</taxon>
        <taxon>Varidnaviria</taxon>
        <taxon>Bamfordvirae</taxon>
        <taxon>Nucleocytoviricota</taxon>
        <taxon>Pokkesviricetes</taxon>
        <taxon>Chitovirales</taxon>
        <taxon>Poxviridae</taxon>
        <taxon>Chordopoxvirinae</taxon>
        <taxon>Orthopoxvirus</taxon>
    </lineage>
</organism>